<organism evidence="3 4">
    <name type="scientific">Candidatus Woesebacteria bacterium RIFCSPHIGHO2_01_FULL_41_10</name>
    <dbReference type="NCBI Taxonomy" id="1802500"/>
    <lineage>
        <taxon>Bacteria</taxon>
        <taxon>Candidatus Woeseibacteriota</taxon>
    </lineage>
</organism>
<evidence type="ECO:0000256" key="1">
    <source>
        <dbReference type="SAM" id="MobiDB-lite"/>
    </source>
</evidence>
<dbReference type="Proteomes" id="UP000177263">
    <property type="component" value="Unassembled WGS sequence"/>
</dbReference>
<feature type="compositionally biased region" description="Low complexity" evidence="1">
    <location>
        <begin position="11"/>
        <end position="23"/>
    </location>
</feature>
<gene>
    <name evidence="3" type="ORF">A2801_02485</name>
</gene>
<dbReference type="AlphaFoldDB" id="A0A1F7YLT0"/>
<evidence type="ECO:0000313" key="3">
    <source>
        <dbReference type="EMBL" id="OGM28301.1"/>
    </source>
</evidence>
<protein>
    <submittedName>
        <fullName evidence="3">Uncharacterized protein</fullName>
    </submittedName>
</protein>
<reference evidence="3 4" key="1">
    <citation type="journal article" date="2016" name="Nat. Commun.">
        <title>Thousands of microbial genomes shed light on interconnected biogeochemical processes in an aquifer system.</title>
        <authorList>
            <person name="Anantharaman K."/>
            <person name="Brown C.T."/>
            <person name="Hug L.A."/>
            <person name="Sharon I."/>
            <person name="Castelle C.J."/>
            <person name="Probst A.J."/>
            <person name="Thomas B.C."/>
            <person name="Singh A."/>
            <person name="Wilkins M.J."/>
            <person name="Karaoz U."/>
            <person name="Brodie E.L."/>
            <person name="Williams K.H."/>
            <person name="Hubbard S.S."/>
            <person name="Banfield J.F."/>
        </authorList>
    </citation>
    <scope>NUCLEOTIDE SEQUENCE [LARGE SCALE GENOMIC DNA]</scope>
</reference>
<keyword evidence="2" id="KW-0812">Transmembrane</keyword>
<keyword evidence="2" id="KW-0472">Membrane</keyword>
<comment type="caution">
    <text evidence="3">The sequence shown here is derived from an EMBL/GenBank/DDBJ whole genome shotgun (WGS) entry which is preliminary data.</text>
</comment>
<name>A0A1F7YLT0_9BACT</name>
<dbReference type="STRING" id="1802500.A2801_02485"/>
<keyword evidence="2" id="KW-1133">Transmembrane helix</keyword>
<evidence type="ECO:0000256" key="2">
    <source>
        <dbReference type="SAM" id="Phobius"/>
    </source>
</evidence>
<evidence type="ECO:0000313" key="4">
    <source>
        <dbReference type="Proteomes" id="UP000177263"/>
    </source>
</evidence>
<feature type="compositionally biased region" description="Basic residues" evidence="1">
    <location>
        <begin position="1"/>
        <end position="10"/>
    </location>
</feature>
<feature type="transmembrane region" description="Helical" evidence="2">
    <location>
        <begin position="60"/>
        <end position="80"/>
    </location>
</feature>
<proteinExistence type="predicted"/>
<sequence>MRFIKSKQSKKSTQSTSSGGEQKAPPPARPPEEKEQEFRLKVQSEVESSGRISREVLKTIIFNVMNLIVVGVLVFLLTRLPQMADNLKKTRSENLLQRETADIAVLKSDIERARARVEDIDAYFANDEELIAFVAEMDTLRATGVVTGFSFLGNEPIDDKSGNKGLPINIVFVGSIEQINSALRQIESLPYFIKAVDIELERNQSEEIGISYEMRYGGLIYVGQNI</sequence>
<feature type="region of interest" description="Disordered" evidence="1">
    <location>
        <begin position="1"/>
        <end position="37"/>
    </location>
</feature>
<dbReference type="EMBL" id="MGGM01000032">
    <property type="protein sequence ID" value="OGM28301.1"/>
    <property type="molecule type" value="Genomic_DNA"/>
</dbReference>
<accession>A0A1F7YLT0</accession>